<reference evidence="1 2" key="1">
    <citation type="submission" date="2024-01" db="EMBL/GenBank/DDBJ databases">
        <title>The complete chloroplast genome sequence of Lithospermum erythrorhizon: insights into the phylogenetic relationship among Boraginaceae species and the maternal lineages of purple gromwells.</title>
        <authorList>
            <person name="Okada T."/>
            <person name="Watanabe K."/>
        </authorList>
    </citation>
    <scope>NUCLEOTIDE SEQUENCE [LARGE SCALE GENOMIC DNA]</scope>
</reference>
<dbReference type="PANTHER" id="PTHR47872:SF1">
    <property type="entry name" value="NUCLEAR RNA EXPORT FACTOR SDE5-RELATED"/>
    <property type="match status" value="1"/>
</dbReference>
<protein>
    <submittedName>
        <fullName evidence="1">Uncharacterized protein</fullName>
    </submittedName>
</protein>
<dbReference type="Proteomes" id="UP001454036">
    <property type="component" value="Unassembled WGS sequence"/>
</dbReference>
<proteinExistence type="predicted"/>
<organism evidence="1 2">
    <name type="scientific">Lithospermum erythrorhizon</name>
    <name type="common">Purple gromwell</name>
    <name type="synonym">Lithospermum officinale var. erythrorhizon</name>
    <dbReference type="NCBI Taxonomy" id="34254"/>
    <lineage>
        <taxon>Eukaryota</taxon>
        <taxon>Viridiplantae</taxon>
        <taxon>Streptophyta</taxon>
        <taxon>Embryophyta</taxon>
        <taxon>Tracheophyta</taxon>
        <taxon>Spermatophyta</taxon>
        <taxon>Magnoliopsida</taxon>
        <taxon>eudicotyledons</taxon>
        <taxon>Gunneridae</taxon>
        <taxon>Pentapetalae</taxon>
        <taxon>asterids</taxon>
        <taxon>lamiids</taxon>
        <taxon>Boraginales</taxon>
        <taxon>Boraginaceae</taxon>
        <taxon>Boraginoideae</taxon>
        <taxon>Lithospermeae</taxon>
        <taxon>Lithospermum</taxon>
    </lineage>
</organism>
<dbReference type="EMBL" id="BAABME010011167">
    <property type="protein sequence ID" value="GAA0183346.1"/>
    <property type="molecule type" value="Genomic_DNA"/>
</dbReference>
<dbReference type="AlphaFoldDB" id="A0AAV3RU30"/>
<evidence type="ECO:0000313" key="1">
    <source>
        <dbReference type="EMBL" id="GAA0183346.1"/>
    </source>
</evidence>
<accession>A0AAV3RU30</accession>
<sequence length="92" mass="10232">MLTETRDDKSLSIELQDFEPKVAVHQLKIQLSSHSGVEIVRCNNEVPIASRSKRVVIKLQERESIGGSEEDSGKLIVIPVGHIDPKRLGFAK</sequence>
<evidence type="ECO:0000313" key="2">
    <source>
        <dbReference type="Proteomes" id="UP001454036"/>
    </source>
</evidence>
<dbReference type="PANTHER" id="PTHR47872">
    <property type="entry name" value="NUCLEAR RNA EXPORT FACTOR SDE5-RELATED"/>
    <property type="match status" value="1"/>
</dbReference>
<comment type="caution">
    <text evidence="1">The sequence shown here is derived from an EMBL/GenBank/DDBJ whole genome shotgun (WGS) entry which is preliminary data.</text>
</comment>
<gene>
    <name evidence="1" type="ORF">LIER_30770</name>
</gene>
<keyword evidence="2" id="KW-1185">Reference proteome</keyword>
<name>A0AAV3RU30_LITER</name>